<organism evidence="2 3">
    <name type="scientific">Lunatimonas lonarensis</name>
    <dbReference type="NCBI Taxonomy" id="1232681"/>
    <lineage>
        <taxon>Bacteria</taxon>
        <taxon>Pseudomonadati</taxon>
        <taxon>Bacteroidota</taxon>
        <taxon>Cytophagia</taxon>
        <taxon>Cytophagales</taxon>
        <taxon>Cyclobacteriaceae</taxon>
    </lineage>
</organism>
<dbReference type="Pfam" id="PF13376">
    <property type="entry name" value="OmdA"/>
    <property type="match status" value="1"/>
</dbReference>
<keyword evidence="3" id="KW-1185">Reference proteome</keyword>
<evidence type="ECO:0000313" key="2">
    <source>
        <dbReference type="EMBL" id="EON79207.1"/>
    </source>
</evidence>
<accession>R7ZYN2</accession>
<dbReference type="Gene3D" id="3.90.1150.200">
    <property type="match status" value="1"/>
</dbReference>
<dbReference type="EMBL" id="AQHR01000011">
    <property type="protein sequence ID" value="EON79207.1"/>
    <property type="molecule type" value="Genomic_DNA"/>
</dbReference>
<dbReference type="Pfam" id="PF08818">
    <property type="entry name" value="DUF1801"/>
    <property type="match status" value="1"/>
</dbReference>
<evidence type="ECO:0000313" key="3">
    <source>
        <dbReference type="Proteomes" id="UP000013909"/>
    </source>
</evidence>
<dbReference type="SUPFAM" id="SSF159888">
    <property type="entry name" value="YdhG-like"/>
    <property type="match status" value="1"/>
</dbReference>
<dbReference type="InterPro" id="IPR014922">
    <property type="entry name" value="YdhG-like"/>
</dbReference>
<protein>
    <submittedName>
        <fullName evidence="2">DUF1801 domain-containing protein</fullName>
    </submittedName>
</protein>
<comment type="caution">
    <text evidence="2">The sequence shown here is derived from an EMBL/GenBank/DDBJ whole genome shotgun (WGS) entry which is preliminary data.</text>
</comment>
<gene>
    <name evidence="2" type="ORF">ADIS_0316</name>
</gene>
<evidence type="ECO:0000259" key="1">
    <source>
        <dbReference type="Pfam" id="PF08818"/>
    </source>
</evidence>
<dbReference type="AlphaFoldDB" id="R7ZYN2"/>
<feature type="domain" description="YdhG-like" evidence="1">
    <location>
        <begin position="7"/>
        <end position="103"/>
    </location>
</feature>
<dbReference type="RefSeq" id="WP_010852468.1">
    <property type="nucleotide sequence ID" value="NZ_AQHR01000011.1"/>
</dbReference>
<reference evidence="2 3" key="1">
    <citation type="submission" date="2013-02" db="EMBL/GenBank/DDBJ databases">
        <title>A novel strain isolated from Lonar lake, Maharashtra, India.</title>
        <authorList>
            <person name="Singh A."/>
        </authorList>
    </citation>
    <scope>NUCLEOTIDE SEQUENCE [LARGE SCALE GENOMIC DNA]</scope>
    <source>
        <strain evidence="2 3">AK24</strain>
    </source>
</reference>
<dbReference type="Proteomes" id="UP000013909">
    <property type="component" value="Unassembled WGS sequence"/>
</dbReference>
<proteinExistence type="predicted"/>
<dbReference type="OrthoDB" id="9800461at2"/>
<dbReference type="PATRIC" id="fig|1288963.3.peg.317"/>
<sequence length="186" mass="21441">MNKPAIWQEEINLLNEIIRKTPLEHRIKWGMDVYTFEGKNVVGVSGFKSYFGLWFYNGVFLSDPKGVLVSAQEGKTKAMRQWRFQSATEIDEAAILNYLQEAIQLEKEGKRWTPEKAGDLELPQILAFALEEDAVLRDNFDGLSPYKRKEYCEFIGSAKQEKTQIARLEKCRQLILAGLGLNDKYK</sequence>
<name>R7ZYN2_9BACT</name>